<evidence type="ECO:0000313" key="1">
    <source>
        <dbReference type="EMBL" id="GFC67110.1"/>
    </source>
</evidence>
<reference evidence="1" key="1">
    <citation type="journal article" date="2019" name="Sci. Rep.">
        <title>Draft genome of Tanacetum cinerariifolium, the natural source of mosquito coil.</title>
        <authorList>
            <person name="Yamashiro T."/>
            <person name="Shiraishi A."/>
            <person name="Satake H."/>
            <person name="Nakayama K."/>
        </authorList>
    </citation>
    <scope>NUCLEOTIDE SEQUENCE</scope>
</reference>
<feature type="non-terminal residue" evidence="1">
    <location>
        <position position="1"/>
    </location>
</feature>
<protein>
    <submittedName>
        <fullName evidence="1">Uncharacterized protein</fullName>
    </submittedName>
</protein>
<dbReference type="EMBL" id="BKCJ011014056">
    <property type="protein sequence ID" value="GFC67110.1"/>
    <property type="molecule type" value="Genomic_DNA"/>
</dbReference>
<proteinExistence type="predicted"/>
<dbReference type="AlphaFoldDB" id="A0A699QP60"/>
<name>A0A699QP60_TANCI</name>
<gene>
    <name evidence="1" type="ORF">Tci_839080</name>
</gene>
<feature type="non-terminal residue" evidence="1">
    <location>
        <position position="174"/>
    </location>
</feature>
<comment type="caution">
    <text evidence="1">The sequence shown here is derived from an EMBL/GenBank/DDBJ whole genome shotgun (WGS) entry which is preliminary data.</text>
</comment>
<organism evidence="1">
    <name type="scientific">Tanacetum cinerariifolium</name>
    <name type="common">Dalmatian daisy</name>
    <name type="synonym">Chrysanthemum cinerariifolium</name>
    <dbReference type="NCBI Taxonomy" id="118510"/>
    <lineage>
        <taxon>Eukaryota</taxon>
        <taxon>Viridiplantae</taxon>
        <taxon>Streptophyta</taxon>
        <taxon>Embryophyta</taxon>
        <taxon>Tracheophyta</taxon>
        <taxon>Spermatophyta</taxon>
        <taxon>Magnoliopsida</taxon>
        <taxon>eudicotyledons</taxon>
        <taxon>Gunneridae</taxon>
        <taxon>Pentapetalae</taxon>
        <taxon>asterids</taxon>
        <taxon>campanulids</taxon>
        <taxon>Asterales</taxon>
        <taxon>Asteraceae</taxon>
        <taxon>Asteroideae</taxon>
        <taxon>Anthemideae</taxon>
        <taxon>Anthemidinae</taxon>
        <taxon>Tanacetum</taxon>
    </lineage>
</organism>
<accession>A0A699QP60</accession>
<sequence>FQDCSENSSNEVTTASSIVPTIGQNSLNSTNTFSAAGPSNTDVIPTYEQTFNIDGSQIPDDPDMPRLEDINFSDDEDFFGTEADFSNLESSIPVSPIPKIRIHKDNPVSQIIGDQSLTTQRRSMTRAVKDQGGLSQMFGNDFHTYMFACFLSQEKPKRVHQALKDLSWIEAISF</sequence>